<reference evidence="2" key="1">
    <citation type="journal article" date="2023" name="G3 (Bethesda)">
        <title>Genome assembly and association tests identify interacting loci associated with vigor, precocity, and sex in interspecific pistachio rootstocks.</title>
        <authorList>
            <person name="Palmer W."/>
            <person name="Jacygrad E."/>
            <person name="Sagayaradj S."/>
            <person name="Cavanaugh K."/>
            <person name="Han R."/>
            <person name="Bertier L."/>
            <person name="Beede B."/>
            <person name="Kafkas S."/>
            <person name="Golino D."/>
            <person name="Preece J."/>
            <person name="Michelmore R."/>
        </authorList>
    </citation>
    <scope>NUCLEOTIDE SEQUENCE [LARGE SCALE GENOMIC DNA]</scope>
</reference>
<gene>
    <name evidence="1" type="ORF">Patl1_26521</name>
</gene>
<name>A0ACC1B3V4_9ROSI</name>
<dbReference type="EMBL" id="CM047903">
    <property type="protein sequence ID" value="KAJ0093604.1"/>
    <property type="molecule type" value="Genomic_DNA"/>
</dbReference>
<evidence type="ECO:0000313" key="2">
    <source>
        <dbReference type="Proteomes" id="UP001164250"/>
    </source>
</evidence>
<proteinExistence type="predicted"/>
<accession>A0ACC1B3V4</accession>
<evidence type="ECO:0000313" key="1">
    <source>
        <dbReference type="EMBL" id="KAJ0093604.1"/>
    </source>
</evidence>
<organism evidence="1 2">
    <name type="scientific">Pistacia atlantica</name>
    <dbReference type="NCBI Taxonomy" id="434234"/>
    <lineage>
        <taxon>Eukaryota</taxon>
        <taxon>Viridiplantae</taxon>
        <taxon>Streptophyta</taxon>
        <taxon>Embryophyta</taxon>
        <taxon>Tracheophyta</taxon>
        <taxon>Spermatophyta</taxon>
        <taxon>Magnoliopsida</taxon>
        <taxon>eudicotyledons</taxon>
        <taxon>Gunneridae</taxon>
        <taxon>Pentapetalae</taxon>
        <taxon>rosids</taxon>
        <taxon>malvids</taxon>
        <taxon>Sapindales</taxon>
        <taxon>Anacardiaceae</taxon>
        <taxon>Pistacia</taxon>
    </lineage>
</organism>
<dbReference type="Proteomes" id="UP001164250">
    <property type="component" value="Chromosome 7"/>
</dbReference>
<comment type="caution">
    <text evidence="1">The sequence shown here is derived from an EMBL/GenBank/DDBJ whole genome shotgun (WGS) entry which is preliminary data.</text>
</comment>
<keyword evidence="2" id="KW-1185">Reference proteome</keyword>
<protein>
    <submittedName>
        <fullName evidence="1">Uncharacterized protein</fullName>
    </submittedName>
</protein>
<sequence length="62" mass="6938">MTQLLNQTQAPNYDSSAQQIGIKFDGTNYALWSQIVEMYISGKDKLGYINGDLPQPQETDPT</sequence>